<evidence type="ECO:0000313" key="2">
    <source>
        <dbReference type="EMBL" id="KAH3715379.1"/>
    </source>
</evidence>
<keyword evidence="3" id="KW-1185">Reference proteome</keyword>
<feature type="chain" id="PRO_5039183511" evidence="1">
    <location>
        <begin position="19"/>
        <end position="75"/>
    </location>
</feature>
<feature type="signal peptide" evidence="1">
    <location>
        <begin position="1"/>
        <end position="18"/>
    </location>
</feature>
<reference evidence="2" key="2">
    <citation type="submission" date="2020-11" db="EMBL/GenBank/DDBJ databases">
        <authorList>
            <person name="McCartney M.A."/>
            <person name="Auch B."/>
            <person name="Kono T."/>
            <person name="Mallez S."/>
            <person name="Becker A."/>
            <person name="Gohl D.M."/>
            <person name="Silverstein K.A.T."/>
            <person name="Koren S."/>
            <person name="Bechman K.B."/>
            <person name="Herman A."/>
            <person name="Abrahante J.E."/>
            <person name="Garbe J."/>
        </authorList>
    </citation>
    <scope>NUCLEOTIDE SEQUENCE</scope>
    <source>
        <strain evidence="2">Duluth1</strain>
        <tissue evidence="2">Whole animal</tissue>
    </source>
</reference>
<reference evidence="2" key="1">
    <citation type="journal article" date="2019" name="bioRxiv">
        <title>The Genome of the Zebra Mussel, Dreissena polymorpha: A Resource for Invasive Species Research.</title>
        <authorList>
            <person name="McCartney M.A."/>
            <person name="Auch B."/>
            <person name="Kono T."/>
            <person name="Mallez S."/>
            <person name="Zhang Y."/>
            <person name="Obille A."/>
            <person name="Becker A."/>
            <person name="Abrahante J.E."/>
            <person name="Garbe J."/>
            <person name="Badalamenti J.P."/>
            <person name="Herman A."/>
            <person name="Mangelson H."/>
            <person name="Liachko I."/>
            <person name="Sullivan S."/>
            <person name="Sone E.D."/>
            <person name="Koren S."/>
            <person name="Silverstein K.A.T."/>
            <person name="Beckman K.B."/>
            <person name="Gohl D.M."/>
        </authorList>
    </citation>
    <scope>NUCLEOTIDE SEQUENCE</scope>
    <source>
        <strain evidence="2">Duluth1</strain>
        <tissue evidence="2">Whole animal</tissue>
    </source>
</reference>
<dbReference type="EMBL" id="JAIWYP010000013">
    <property type="protein sequence ID" value="KAH3715379.1"/>
    <property type="molecule type" value="Genomic_DNA"/>
</dbReference>
<evidence type="ECO:0000313" key="3">
    <source>
        <dbReference type="Proteomes" id="UP000828390"/>
    </source>
</evidence>
<protein>
    <submittedName>
        <fullName evidence="2">Uncharacterized protein</fullName>
    </submittedName>
</protein>
<accession>A0A9D4C1H1</accession>
<evidence type="ECO:0000256" key="1">
    <source>
        <dbReference type="SAM" id="SignalP"/>
    </source>
</evidence>
<sequence>MIGCSILVLGAILGLGAANSYWVQYSDRVQTHTGCKLGLGAYSDCMLTRTWYSILGLSSGFSDWMKYSDWEPYSD</sequence>
<keyword evidence="1" id="KW-0732">Signal</keyword>
<comment type="caution">
    <text evidence="2">The sequence shown here is derived from an EMBL/GenBank/DDBJ whole genome shotgun (WGS) entry which is preliminary data.</text>
</comment>
<dbReference type="AlphaFoldDB" id="A0A9D4C1H1"/>
<organism evidence="2 3">
    <name type="scientific">Dreissena polymorpha</name>
    <name type="common">Zebra mussel</name>
    <name type="synonym">Mytilus polymorpha</name>
    <dbReference type="NCBI Taxonomy" id="45954"/>
    <lineage>
        <taxon>Eukaryota</taxon>
        <taxon>Metazoa</taxon>
        <taxon>Spiralia</taxon>
        <taxon>Lophotrochozoa</taxon>
        <taxon>Mollusca</taxon>
        <taxon>Bivalvia</taxon>
        <taxon>Autobranchia</taxon>
        <taxon>Heteroconchia</taxon>
        <taxon>Euheterodonta</taxon>
        <taxon>Imparidentia</taxon>
        <taxon>Neoheterodontei</taxon>
        <taxon>Myida</taxon>
        <taxon>Dreissenoidea</taxon>
        <taxon>Dreissenidae</taxon>
        <taxon>Dreissena</taxon>
    </lineage>
</organism>
<gene>
    <name evidence="2" type="ORF">DPMN_058087</name>
</gene>
<name>A0A9D4C1H1_DREPO</name>
<proteinExistence type="predicted"/>
<dbReference type="Proteomes" id="UP000828390">
    <property type="component" value="Unassembled WGS sequence"/>
</dbReference>